<dbReference type="Proteomes" id="UP001218218">
    <property type="component" value="Unassembled WGS sequence"/>
</dbReference>
<name>A0AAD7A346_9AGAR</name>
<sequence length="168" mass="18219">MDEVSAPSTHPYIPHIPPFQPRQRHRTTPIPAFNRRAAIFHGIRSRLPPLTSRAACARYRISIKTAASASLPIAAPHIATPHTADLLTAAAQCILIQLHDAHEHLTTLTPVIQNSFCASSSRCIHGPPHHSHIIPRVLSSISTPLHRTLKPAPSPYAPLSIFGGFFGG</sequence>
<evidence type="ECO:0000313" key="2">
    <source>
        <dbReference type="EMBL" id="KAJ7348576.1"/>
    </source>
</evidence>
<feature type="region of interest" description="Disordered" evidence="1">
    <location>
        <begin position="1"/>
        <end position="24"/>
    </location>
</feature>
<proteinExistence type="predicted"/>
<reference evidence="2" key="1">
    <citation type="submission" date="2023-03" db="EMBL/GenBank/DDBJ databases">
        <title>Massive genome expansion in bonnet fungi (Mycena s.s.) driven by repeated elements and novel gene families across ecological guilds.</title>
        <authorList>
            <consortium name="Lawrence Berkeley National Laboratory"/>
            <person name="Harder C.B."/>
            <person name="Miyauchi S."/>
            <person name="Viragh M."/>
            <person name="Kuo A."/>
            <person name="Thoen E."/>
            <person name="Andreopoulos B."/>
            <person name="Lu D."/>
            <person name="Skrede I."/>
            <person name="Drula E."/>
            <person name="Henrissat B."/>
            <person name="Morin E."/>
            <person name="Kohler A."/>
            <person name="Barry K."/>
            <person name="LaButti K."/>
            <person name="Morin E."/>
            <person name="Salamov A."/>
            <person name="Lipzen A."/>
            <person name="Mereny Z."/>
            <person name="Hegedus B."/>
            <person name="Baldrian P."/>
            <person name="Stursova M."/>
            <person name="Weitz H."/>
            <person name="Taylor A."/>
            <person name="Grigoriev I.V."/>
            <person name="Nagy L.G."/>
            <person name="Martin F."/>
            <person name="Kauserud H."/>
        </authorList>
    </citation>
    <scope>NUCLEOTIDE SEQUENCE</scope>
    <source>
        <strain evidence="2">CBHHK002</strain>
    </source>
</reference>
<dbReference type="AlphaFoldDB" id="A0AAD7A346"/>
<protein>
    <submittedName>
        <fullName evidence="2">Uncharacterized protein</fullName>
    </submittedName>
</protein>
<organism evidence="2 3">
    <name type="scientific">Mycena albidolilacea</name>
    <dbReference type="NCBI Taxonomy" id="1033008"/>
    <lineage>
        <taxon>Eukaryota</taxon>
        <taxon>Fungi</taxon>
        <taxon>Dikarya</taxon>
        <taxon>Basidiomycota</taxon>
        <taxon>Agaricomycotina</taxon>
        <taxon>Agaricomycetes</taxon>
        <taxon>Agaricomycetidae</taxon>
        <taxon>Agaricales</taxon>
        <taxon>Marasmiineae</taxon>
        <taxon>Mycenaceae</taxon>
        <taxon>Mycena</taxon>
    </lineage>
</organism>
<gene>
    <name evidence="2" type="ORF">DFH08DRAFT_866182</name>
</gene>
<comment type="caution">
    <text evidence="2">The sequence shown here is derived from an EMBL/GenBank/DDBJ whole genome shotgun (WGS) entry which is preliminary data.</text>
</comment>
<dbReference type="EMBL" id="JARIHO010000017">
    <property type="protein sequence ID" value="KAJ7348576.1"/>
    <property type="molecule type" value="Genomic_DNA"/>
</dbReference>
<evidence type="ECO:0000313" key="3">
    <source>
        <dbReference type="Proteomes" id="UP001218218"/>
    </source>
</evidence>
<evidence type="ECO:0000256" key="1">
    <source>
        <dbReference type="SAM" id="MobiDB-lite"/>
    </source>
</evidence>
<accession>A0AAD7A346</accession>
<keyword evidence="3" id="KW-1185">Reference proteome</keyword>